<dbReference type="Gene3D" id="3.30.160.170">
    <property type="entry name" value="FlaG-like"/>
    <property type="match status" value="1"/>
</dbReference>
<reference evidence="2 3" key="1">
    <citation type="journal article" date="2016" name="Nat. Commun.">
        <title>Thousands of microbial genomes shed light on interconnected biogeochemical processes in an aquifer system.</title>
        <authorList>
            <person name="Anantharaman K."/>
            <person name="Brown C.T."/>
            <person name="Hug L.A."/>
            <person name="Sharon I."/>
            <person name="Castelle C.J."/>
            <person name="Probst A.J."/>
            <person name="Thomas B.C."/>
            <person name="Singh A."/>
            <person name="Wilkins M.J."/>
            <person name="Karaoz U."/>
            <person name="Brodie E.L."/>
            <person name="Williams K.H."/>
            <person name="Hubbard S.S."/>
            <person name="Banfield J.F."/>
        </authorList>
    </citation>
    <scope>NUCLEOTIDE SEQUENCE [LARGE SCALE GENOMIC DNA]</scope>
</reference>
<feature type="compositionally biased region" description="Basic and acidic residues" evidence="1">
    <location>
        <begin position="19"/>
        <end position="41"/>
    </location>
</feature>
<dbReference type="Proteomes" id="UP000177583">
    <property type="component" value="Unassembled WGS sequence"/>
</dbReference>
<protein>
    <recommendedName>
        <fullName evidence="4">Flagellar biosynthesis protein FlaG</fullName>
    </recommendedName>
</protein>
<dbReference type="SUPFAM" id="SSF160214">
    <property type="entry name" value="FlaG-like"/>
    <property type="match status" value="1"/>
</dbReference>
<dbReference type="Pfam" id="PF03646">
    <property type="entry name" value="FlaG"/>
    <property type="match status" value="1"/>
</dbReference>
<organism evidence="2 3">
    <name type="scientific">Candidatus Lambdaproteobacteria bacterium RIFOXYD2_FULL_56_26</name>
    <dbReference type="NCBI Taxonomy" id="1817773"/>
    <lineage>
        <taxon>Bacteria</taxon>
        <taxon>Pseudomonadati</taxon>
        <taxon>Pseudomonadota</taxon>
        <taxon>Candidatus Lambdaproteobacteria</taxon>
    </lineage>
</organism>
<proteinExistence type="predicted"/>
<dbReference type="InterPro" id="IPR035924">
    <property type="entry name" value="FlaG-like_sf"/>
</dbReference>
<evidence type="ECO:0000313" key="3">
    <source>
        <dbReference type="Proteomes" id="UP000177583"/>
    </source>
</evidence>
<dbReference type="EMBL" id="MFNF01000015">
    <property type="protein sequence ID" value="OGH03544.1"/>
    <property type="molecule type" value="Genomic_DNA"/>
</dbReference>
<sequence>MKTRELSKLMVTPFPQRHLSPDEKQGQYQDRVAEEEKATRERVGQMVREKLEHEARFSGAVQEVIDRMNALNLMWRDMKFHHLRKDNQDWVEVIDRINGEVLKVLPQPDYNKLANHFKQHPGLVLDITT</sequence>
<dbReference type="InterPro" id="IPR005186">
    <property type="entry name" value="FlaG"/>
</dbReference>
<evidence type="ECO:0000313" key="2">
    <source>
        <dbReference type="EMBL" id="OGH03544.1"/>
    </source>
</evidence>
<evidence type="ECO:0000256" key="1">
    <source>
        <dbReference type="SAM" id="MobiDB-lite"/>
    </source>
</evidence>
<accession>A0A1F6GZS7</accession>
<gene>
    <name evidence="2" type="ORF">A2557_01165</name>
</gene>
<feature type="region of interest" description="Disordered" evidence="1">
    <location>
        <begin position="1"/>
        <end position="41"/>
    </location>
</feature>
<dbReference type="AlphaFoldDB" id="A0A1F6GZS7"/>
<evidence type="ECO:0008006" key="4">
    <source>
        <dbReference type="Google" id="ProtNLM"/>
    </source>
</evidence>
<name>A0A1F6GZS7_9PROT</name>
<comment type="caution">
    <text evidence="2">The sequence shown here is derived from an EMBL/GenBank/DDBJ whole genome shotgun (WGS) entry which is preliminary data.</text>
</comment>